<accession>A0ABT1XIR9</accession>
<organism evidence="1 2">
    <name type="scientific">Limnobacter parvus</name>
    <dbReference type="NCBI Taxonomy" id="2939690"/>
    <lineage>
        <taxon>Bacteria</taxon>
        <taxon>Pseudomonadati</taxon>
        <taxon>Pseudomonadota</taxon>
        <taxon>Betaproteobacteria</taxon>
        <taxon>Burkholderiales</taxon>
        <taxon>Burkholderiaceae</taxon>
        <taxon>Limnobacter</taxon>
    </lineage>
</organism>
<name>A0ABT1XIR9_9BURK</name>
<evidence type="ECO:0000313" key="1">
    <source>
        <dbReference type="EMBL" id="MCR2746177.1"/>
    </source>
</evidence>
<gene>
    <name evidence="1" type="ORF">NSP04_05915</name>
</gene>
<evidence type="ECO:0000313" key="2">
    <source>
        <dbReference type="Proteomes" id="UP001165267"/>
    </source>
</evidence>
<keyword evidence="2" id="KW-1185">Reference proteome</keyword>
<evidence type="ECO:0008006" key="3">
    <source>
        <dbReference type="Google" id="ProtNLM"/>
    </source>
</evidence>
<proteinExistence type="predicted"/>
<comment type="caution">
    <text evidence="1">The sequence shown here is derived from an EMBL/GenBank/DDBJ whole genome shotgun (WGS) entry which is preliminary data.</text>
</comment>
<sequence length="192" mass="21098">MGLFSSASKPPAMAQMPTCQARLFQKETEEMSQITRVANQVTTETFNALNSARALGKNKSLSSDQRAQVSNAKELLELQGTFAKYTTQELTCFNKTYDQWGNELAQKYERQGGDSRALLNDSNLRTKDGYSPDSLRNEVVRHRGFVTKMASDGMQDVVNAVQTLNNIAAAKGAPRVPDVSATWAKAANPASW</sequence>
<protein>
    <recommendedName>
        <fullName evidence="3">Phasin domain-containing protein</fullName>
    </recommendedName>
</protein>
<dbReference type="RefSeq" id="WP_257511421.1">
    <property type="nucleotide sequence ID" value="NZ_JANKHG010000016.1"/>
</dbReference>
<dbReference type="Proteomes" id="UP001165267">
    <property type="component" value="Unassembled WGS sequence"/>
</dbReference>
<reference evidence="1" key="1">
    <citation type="submission" date="2022-07" db="EMBL/GenBank/DDBJ databases">
        <authorList>
            <person name="Xamxidin M."/>
        </authorList>
    </citation>
    <scope>NUCLEOTIDE SEQUENCE</scope>
    <source>
        <strain evidence="1">YS8-69</strain>
    </source>
</reference>
<dbReference type="EMBL" id="JANKHG010000016">
    <property type="protein sequence ID" value="MCR2746177.1"/>
    <property type="molecule type" value="Genomic_DNA"/>
</dbReference>